<name>A0A109JVY5_9HYPH</name>
<feature type="domain" description="HTH lacI-type" evidence="5">
    <location>
        <begin position="7"/>
        <end position="61"/>
    </location>
</feature>
<dbReference type="InterPro" id="IPR046335">
    <property type="entry name" value="LacI/GalR-like_sensor"/>
</dbReference>
<keyword evidence="1" id="KW-0678">Repressor</keyword>
<keyword evidence="7" id="KW-1185">Reference proteome</keyword>
<evidence type="ECO:0000313" key="6">
    <source>
        <dbReference type="EMBL" id="KWV56083.1"/>
    </source>
</evidence>
<dbReference type="SUPFAM" id="SSF47413">
    <property type="entry name" value="lambda repressor-like DNA-binding domains"/>
    <property type="match status" value="1"/>
</dbReference>
<comment type="caution">
    <text evidence="6">The sequence shown here is derived from an EMBL/GenBank/DDBJ whole genome shotgun (WGS) entry which is preliminary data.</text>
</comment>
<reference evidence="6 7" key="1">
    <citation type="submission" date="2015-11" db="EMBL/GenBank/DDBJ databases">
        <title>Draft Genome Sequence of the Strain BR 10423 (Rhizobium sp.) isolated from nodules of Mimosa pudica.</title>
        <authorList>
            <person name="Barauna A.C."/>
            <person name="Zilli J.E."/>
            <person name="Simoes-Araujo J.L."/>
            <person name="Reis V.M."/>
            <person name="James E.K."/>
            <person name="Reis F.B.Jr."/>
            <person name="Rouws L.F."/>
            <person name="Passos S.R."/>
            <person name="Gois S.R."/>
        </authorList>
    </citation>
    <scope>NUCLEOTIDE SEQUENCE [LARGE SCALE GENOMIC DNA]</scope>
    <source>
        <strain evidence="6 7">BR10423</strain>
    </source>
</reference>
<proteinExistence type="predicted"/>
<dbReference type="Pfam" id="PF13377">
    <property type="entry name" value="Peripla_BP_3"/>
    <property type="match status" value="1"/>
</dbReference>
<dbReference type="Gene3D" id="1.10.260.40">
    <property type="entry name" value="lambda repressor-like DNA-binding domains"/>
    <property type="match status" value="1"/>
</dbReference>
<evidence type="ECO:0000256" key="1">
    <source>
        <dbReference type="ARBA" id="ARBA00022491"/>
    </source>
</evidence>
<dbReference type="SUPFAM" id="SSF53822">
    <property type="entry name" value="Periplasmic binding protein-like I"/>
    <property type="match status" value="1"/>
</dbReference>
<evidence type="ECO:0000256" key="4">
    <source>
        <dbReference type="ARBA" id="ARBA00023163"/>
    </source>
</evidence>
<dbReference type="Proteomes" id="UP000068164">
    <property type="component" value="Unassembled WGS sequence"/>
</dbReference>
<evidence type="ECO:0000256" key="3">
    <source>
        <dbReference type="ARBA" id="ARBA00023125"/>
    </source>
</evidence>
<dbReference type="Pfam" id="PF00356">
    <property type="entry name" value="LacI"/>
    <property type="match status" value="1"/>
</dbReference>
<dbReference type="PANTHER" id="PTHR30146">
    <property type="entry name" value="LACI-RELATED TRANSCRIPTIONAL REPRESSOR"/>
    <property type="match status" value="1"/>
</dbReference>
<sequence length="339" mass="37243">MRSKIFVSAQEVAERAGVSRSAVSRTFTPGASVSAETRERVLQAAEELGYHVNHLARGLMRNESGIVCLIVSEVATPYRSALLRELTLQLQNAGKVAMFINTDRSDGSVDRALQQAIRYRADASVILSGLPDKSITQLCLRNGQRLVLINRDDDQPGPLRINLDDDEAGGRILTAFVRAGCRRLAFANSEAGTPSLMGRERGFVAGARALGMDVIVERHGWTGYEAGRVLAHRLLTAKERPDAVFCATDLLACGFMDAARHQFGISIPDELCVAGFDDIEQASWSSYELTTFAQPVAEIASRAVEWLTKLEREDGQGDVQSIRLRAELLWRKSIRARKS</sequence>
<dbReference type="PROSITE" id="PS50932">
    <property type="entry name" value="HTH_LACI_2"/>
    <property type="match status" value="1"/>
</dbReference>
<dbReference type="AlphaFoldDB" id="A0A109JVY5"/>
<evidence type="ECO:0000256" key="2">
    <source>
        <dbReference type="ARBA" id="ARBA00023015"/>
    </source>
</evidence>
<accession>A0A109JVY5</accession>
<dbReference type="CDD" id="cd01392">
    <property type="entry name" value="HTH_LacI"/>
    <property type="match status" value="1"/>
</dbReference>
<dbReference type="EMBL" id="LNCD01000042">
    <property type="protein sequence ID" value="KWV56083.1"/>
    <property type="molecule type" value="Genomic_DNA"/>
</dbReference>
<dbReference type="PANTHER" id="PTHR30146:SF95">
    <property type="entry name" value="RIBOSE OPERON REPRESSOR"/>
    <property type="match status" value="1"/>
</dbReference>
<dbReference type="InterPro" id="IPR000843">
    <property type="entry name" value="HTH_LacI"/>
</dbReference>
<organism evidence="6 7">
    <name type="scientific">Rhizobium altiplani</name>
    <dbReference type="NCBI Taxonomy" id="1864509"/>
    <lineage>
        <taxon>Bacteria</taxon>
        <taxon>Pseudomonadati</taxon>
        <taxon>Pseudomonadota</taxon>
        <taxon>Alphaproteobacteria</taxon>
        <taxon>Hyphomicrobiales</taxon>
        <taxon>Rhizobiaceae</taxon>
        <taxon>Rhizobium/Agrobacterium group</taxon>
        <taxon>Rhizobium</taxon>
    </lineage>
</organism>
<evidence type="ECO:0000259" key="5">
    <source>
        <dbReference type="PROSITE" id="PS50932"/>
    </source>
</evidence>
<dbReference type="SMART" id="SM00354">
    <property type="entry name" value="HTH_LACI"/>
    <property type="match status" value="1"/>
</dbReference>
<gene>
    <name evidence="6" type="ORF">AS026_34725</name>
</gene>
<keyword evidence="2" id="KW-0805">Transcription regulation</keyword>
<dbReference type="InterPro" id="IPR028082">
    <property type="entry name" value="Peripla_BP_I"/>
</dbReference>
<dbReference type="CDD" id="cd06278">
    <property type="entry name" value="PBP1_LacI-like"/>
    <property type="match status" value="1"/>
</dbReference>
<keyword evidence="3" id="KW-0238">DNA-binding</keyword>
<dbReference type="RefSeq" id="WP_062369369.1">
    <property type="nucleotide sequence ID" value="NZ_LNCD01000042.1"/>
</dbReference>
<protein>
    <submittedName>
        <fullName evidence="6">LacI family transcriptional regulator</fullName>
    </submittedName>
</protein>
<dbReference type="InterPro" id="IPR010982">
    <property type="entry name" value="Lambda_DNA-bd_dom_sf"/>
</dbReference>
<dbReference type="GO" id="GO:0000976">
    <property type="term" value="F:transcription cis-regulatory region binding"/>
    <property type="evidence" value="ECO:0007669"/>
    <property type="project" value="TreeGrafter"/>
</dbReference>
<keyword evidence="4" id="KW-0804">Transcription</keyword>
<evidence type="ECO:0000313" key="7">
    <source>
        <dbReference type="Proteomes" id="UP000068164"/>
    </source>
</evidence>
<dbReference type="OrthoDB" id="8433438at2"/>
<dbReference type="Gene3D" id="3.40.50.2300">
    <property type="match status" value="2"/>
</dbReference>
<dbReference type="GO" id="GO:0003700">
    <property type="term" value="F:DNA-binding transcription factor activity"/>
    <property type="evidence" value="ECO:0007669"/>
    <property type="project" value="TreeGrafter"/>
</dbReference>